<dbReference type="SUPFAM" id="SSF49503">
    <property type="entry name" value="Cupredoxins"/>
    <property type="match status" value="3"/>
</dbReference>
<keyword evidence="2" id="KW-0479">Metal-binding</keyword>
<evidence type="ECO:0000256" key="5">
    <source>
        <dbReference type="ARBA" id="ARBA00023008"/>
    </source>
</evidence>
<feature type="domain" description="Plastocyanin-like" evidence="11">
    <location>
        <begin position="382"/>
        <end position="515"/>
    </location>
</feature>
<dbReference type="GO" id="GO:0033215">
    <property type="term" value="P:reductive iron assimilation"/>
    <property type="evidence" value="ECO:0007669"/>
    <property type="project" value="TreeGrafter"/>
</dbReference>
<keyword evidence="8" id="KW-1133">Transmembrane helix</keyword>
<dbReference type="GO" id="GO:0033573">
    <property type="term" value="C:high-affinity iron permease complex"/>
    <property type="evidence" value="ECO:0007669"/>
    <property type="project" value="TreeGrafter"/>
</dbReference>
<evidence type="ECO:0000259" key="11">
    <source>
        <dbReference type="Pfam" id="PF07731"/>
    </source>
</evidence>
<dbReference type="PANTHER" id="PTHR11709:SF361">
    <property type="entry name" value="IRON TRANSPORT MULTICOPPER OXIDASE FET3"/>
    <property type="match status" value="1"/>
</dbReference>
<proteinExistence type="inferred from homology"/>
<feature type="signal peptide" evidence="9">
    <location>
        <begin position="1"/>
        <end position="20"/>
    </location>
</feature>
<evidence type="ECO:0000256" key="8">
    <source>
        <dbReference type="SAM" id="Phobius"/>
    </source>
</evidence>
<dbReference type="PROSITE" id="PS00080">
    <property type="entry name" value="MULTICOPPER_OXIDASE2"/>
    <property type="match status" value="1"/>
</dbReference>
<dbReference type="CDD" id="cd13899">
    <property type="entry name" value="CuRO_3_Fet3p"/>
    <property type="match status" value="1"/>
</dbReference>
<dbReference type="GO" id="GO:0004322">
    <property type="term" value="F:ferroxidase activity"/>
    <property type="evidence" value="ECO:0007669"/>
    <property type="project" value="TreeGrafter"/>
</dbReference>
<dbReference type="FunFam" id="2.60.40.420:FF:000024">
    <property type="entry name" value="FET5p Multicopper oxidase"/>
    <property type="match status" value="1"/>
</dbReference>
<name>A0A427YM83_9TREE</name>
<dbReference type="PROSITE" id="PS00079">
    <property type="entry name" value="MULTICOPPER_OXIDASE1"/>
    <property type="match status" value="1"/>
</dbReference>
<keyword evidence="5" id="KW-0186">Copper</keyword>
<dbReference type="STRING" id="1890683.A0A427YM83"/>
<dbReference type="AlphaFoldDB" id="A0A427YM83"/>
<evidence type="ECO:0000259" key="10">
    <source>
        <dbReference type="Pfam" id="PF00394"/>
    </source>
</evidence>
<accession>A0A427YM83</accession>
<comment type="caution">
    <text evidence="13">The sequence shown here is derived from an EMBL/GenBank/DDBJ whole genome shotgun (WGS) entry which is preliminary data.</text>
</comment>
<dbReference type="Pfam" id="PF07731">
    <property type="entry name" value="Cu-oxidase_2"/>
    <property type="match status" value="1"/>
</dbReference>
<dbReference type="InterPro" id="IPR011706">
    <property type="entry name" value="Cu-oxidase_C"/>
</dbReference>
<evidence type="ECO:0000256" key="6">
    <source>
        <dbReference type="ARBA" id="ARBA00023157"/>
    </source>
</evidence>
<dbReference type="PANTHER" id="PTHR11709">
    <property type="entry name" value="MULTI-COPPER OXIDASE"/>
    <property type="match status" value="1"/>
</dbReference>
<dbReference type="InterPro" id="IPR044130">
    <property type="entry name" value="CuRO_2_Fet3-like"/>
</dbReference>
<dbReference type="InterPro" id="IPR002355">
    <property type="entry name" value="Cu_oxidase_Cu_BS"/>
</dbReference>
<keyword evidence="4" id="KW-0560">Oxidoreductase</keyword>
<reference evidence="13 14" key="1">
    <citation type="submission" date="2018-11" db="EMBL/GenBank/DDBJ databases">
        <title>Genome sequence of Saitozyma podzolica DSM 27192.</title>
        <authorList>
            <person name="Aliyu H."/>
            <person name="Gorte O."/>
            <person name="Ochsenreither K."/>
        </authorList>
    </citation>
    <scope>NUCLEOTIDE SEQUENCE [LARGE SCALE GENOMIC DNA]</scope>
    <source>
        <strain evidence="13 14">DSM 27192</strain>
    </source>
</reference>
<dbReference type="Proteomes" id="UP000279259">
    <property type="component" value="Unassembled WGS sequence"/>
</dbReference>
<feature type="domain" description="Plastocyanin-like" evidence="10">
    <location>
        <begin position="162"/>
        <end position="306"/>
    </location>
</feature>
<dbReference type="EMBL" id="RSCD01000006">
    <property type="protein sequence ID" value="RSH92159.1"/>
    <property type="molecule type" value="Genomic_DNA"/>
</dbReference>
<keyword evidence="3 9" id="KW-0732">Signal</keyword>
<protein>
    <submittedName>
        <fullName evidence="13">Ferroxidase fet3</fullName>
    </submittedName>
</protein>
<comment type="similarity">
    <text evidence="1">Belongs to the multicopper oxidase family.</text>
</comment>
<evidence type="ECO:0000256" key="9">
    <source>
        <dbReference type="SAM" id="SignalP"/>
    </source>
</evidence>
<dbReference type="GO" id="GO:0005507">
    <property type="term" value="F:copper ion binding"/>
    <property type="evidence" value="ECO:0007669"/>
    <property type="project" value="InterPro"/>
</dbReference>
<dbReference type="InterPro" id="IPR033138">
    <property type="entry name" value="Cu_oxidase_CS"/>
</dbReference>
<feature type="transmembrane region" description="Helical" evidence="8">
    <location>
        <begin position="569"/>
        <end position="592"/>
    </location>
</feature>
<evidence type="ECO:0000256" key="3">
    <source>
        <dbReference type="ARBA" id="ARBA00022729"/>
    </source>
</evidence>
<gene>
    <name evidence="13" type="primary">FET3</name>
    <name evidence="13" type="ORF">EHS25_008574</name>
</gene>
<keyword evidence="8" id="KW-0812">Transmembrane</keyword>
<dbReference type="CDD" id="cd13877">
    <property type="entry name" value="CuRO_2_Fet3p_like"/>
    <property type="match status" value="1"/>
</dbReference>
<evidence type="ECO:0000259" key="12">
    <source>
        <dbReference type="Pfam" id="PF07732"/>
    </source>
</evidence>
<dbReference type="Gene3D" id="2.60.40.420">
    <property type="entry name" value="Cupredoxins - blue copper proteins"/>
    <property type="match status" value="3"/>
</dbReference>
<keyword evidence="8" id="KW-0472">Membrane</keyword>
<evidence type="ECO:0000256" key="1">
    <source>
        <dbReference type="ARBA" id="ARBA00010609"/>
    </source>
</evidence>
<keyword evidence="14" id="KW-1185">Reference proteome</keyword>
<feature type="chain" id="PRO_5019048761" evidence="9">
    <location>
        <begin position="21"/>
        <end position="624"/>
    </location>
</feature>
<evidence type="ECO:0000256" key="7">
    <source>
        <dbReference type="ARBA" id="ARBA00023180"/>
    </source>
</evidence>
<dbReference type="CDD" id="cd13851">
    <property type="entry name" value="CuRO_1_Fet3p"/>
    <property type="match status" value="1"/>
</dbReference>
<dbReference type="InterPro" id="IPR001117">
    <property type="entry name" value="Cu-oxidase_2nd"/>
</dbReference>
<keyword evidence="7" id="KW-0325">Glycoprotein</keyword>
<dbReference type="InterPro" id="IPR011707">
    <property type="entry name" value="Cu-oxidase-like_N"/>
</dbReference>
<evidence type="ECO:0000313" key="14">
    <source>
        <dbReference type="Proteomes" id="UP000279259"/>
    </source>
</evidence>
<dbReference type="OrthoDB" id="2121828at2759"/>
<evidence type="ECO:0000256" key="2">
    <source>
        <dbReference type="ARBA" id="ARBA00022723"/>
    </source>
</evidence>
<dbReference type="Pfam" id="PF07732">
    <property type="entry name" value="Cu-oxidase_3"/>
    <property type="match status" value="1"/>
</dbReference>
<evidence type="ECO:0000313" key="13">
    <source>
        <dbReference type="EMBL" id="RSH92159.1"/>
    </source>
</evidence>
<dbReference type="InterPro" id="IPR045087">
    <property type="entry name" value="Cu-oxidase_fam"/>
</dbReference>
<dbReference type="GO" id="GO:0010106">
    <property type="term" value="P:cellular response to iron ion starvation"/>
    <property type="evidence" value="ECO:0007669"/>
    <property type="project" value="TreeGrafter"/>
</dbReference>
<organism evidence="13 14">
    <name type="scientific">Saitozyma podzolica</name>
    <dbReference type="NCBI Taxonomy" id="1890683"/>
    <lineage>
        <taxon>Eukaryota</taxon>
        <taxon>Fungi</taxon>
        <taxon>Dikarya</taxon>
        <taxon>Basidiomycota</taxon>
        <taxon>Agaricomycotina</taxon>
        <taxon>Tremellomycetes</taxon>
        <taxon>Tremellales</taxon>
        <taxon>Trimorphomycetaceae</taxon>
        <taxon>Saitozyma</taxon>
    </lineage>
</organism>
<dbReference type="FunFam" id="2.60.40.420:FF:000070">
    <property type="entry name" value="Potential multicopper ferro-O2-oxidoreductase"/>
    <property type="match status" value="1"/>
</dbReference>
<dbReference type="Pfam" id="PF00394">
    <property type="entry name" value="Cu-oxidase"/>
    <property type="match status" value="1"/>
</dbReference>
<dbReference type="InterPro" id="IPR008972">
    <property type="entry name" value="Cupredoxin"/>
</dbReference>
<evidence type="ECO:0000256" key="4">
    <source>
        <dbReference type="ARBA" id="ARBA00023002"/>
    </source>
</evidence>
<keyword evidence="6" id="KW-1015">Disulfide bond</keyword>
<sequence length="624" mass="68581">MVRISTSLLAAPLLASAVSAATIEQWWNISYATANPDGLQQRRVIGVNGTWPPPALSGTQGDVFLIHATNGLGDNSIGTALHSHGMMFNGTNYYDGAVGITQCSIPNTQTMDYYIDTSLQTGTYWIHGHYQGQYVDGLRAPVVIHPNSNATGRSDNVTWDDEYVLIVSDWYHDEHSVLLDQFMNWRNPTGAEPVPDAAAIYVWHNGSYYPSAADIASGAAVNDNATIPFEAGKKYRIRIINMSALAMFFIGIDGHDMSVIETDGVEITPYPIDTLTVAVAQRYSILVEAKNDTSKNYAITVMQSPDMYDKVPDSLVLNNTVQIVYNANNTPGAMVEYDTIETLNDTQFVPIVEKAMALPTSSTTYDDGTNRASFNNVTFQEPTTPSIFTALTMGNNSMLSSVYGAQTNAFAYPHMANIQLTVYNWDAGFHPFHLHGHEFQVVSKSFDVTSNDTTINPPLEEGQSNPSRRDTITIPPTGNVVLRWRADNPGAWFFHCHIDWHLSSGLAAVFVEAPETFQSNTTVPQVLYDQCKWWDLPTSGNVVGLNSTTDFKGEPWGPFPLVMGWTPKAIGAMAGCIITALIGIGSVVWYGWGPLDEEDVEEEVKRKVAAKKGRGSRVKGWFKK</sequence>
<feature type="domain" description="Plastocyanin-like" evidence="12">
    <location>
        <begin position="29"/>
        <end position="148"/>
    </location>
</feature>